<proteinExistence type="predicted"/>
<dbReference type="Proteomes" id="UP000324767">
    <property type="component" value="Unassembled WGS sequence"/>
</dbReference>
<dbReference type="EMBL" id="VXIT01000005">
    <property type="protein sequence ID" value="KAA6412607.1"/>
    <property type="molecule type" value="Genomic_DNA"/>
</dbReference>
<gene>
    <name evidence="2" type="ORF">FRX48_03599</name>
</gene>
<evidence type="ECO:0008006" key="4">
    <source>
        <dbReference type="Google" id="ProtNLM"/>
    </source>
</evidence>
<feature type="region of interest" description="Disordered" evidence="1">
    <location>
        <begin position="202"/>
        <end position="227"/>
    </location>
</feature>
<evidence type="ECO:0000313" key="3">
    <source>
        <dbReference type="Proteomes" id="UP000324767"/>
    </source>
</evidence>
<dbReference type="AlphaFoldDB" id="A0A5M8PU89"/>
<dbReference type="InterPro" id="IPR039254">
    <property type="entry name" value="Rds1"/>
</dbReference>
<comment type="caution">
    <text evidence="2">The sequence shown here is derived from an EMBL/GenBank/DDBJ whole genome shotgun (WGS) entry which is preliminary data.</text>
</comment>
<dbReference type="OrthoDB" id="2098436at2759"/>
<accession>A0A5M8PU89</accession>
<evidence type="ECO:0000256" key="1">
    <source>
        <dbReference type="SAM" id="MobiDB-lite"/>
    </source>
</evidence>
<feature type="region of interest" description="Disordered" evidence="1">
    <location>
        <begin position="150"/>
        <end position="182"/>
    </location>
</feature>
<organism evidence="2 3">
    <name type="scientific">Lasallia pustulata</name>
    <dbReference type="NCBI Taxonomy" id="136370"/>
    <lineage>
        <taxon>Eukaryota</taxon>
        <taxon>Fungi</taxon>
        <taxon>Dikarya</taxon>
        <taxon>Ascomycota</taxon>
        <taxon>Pezizomycotina</taxon>
        <taxon>Lecanoromycetes</taxon>
        <taxon>OSLEUM clade</taxon>
        <taxon>Umbilicariomycetidae</taxon>
        <taxon>Umbilicariales</taxon>
        <taxon>Umbilicariaceae</taxon>
        <taxon>Lasallia</taxon>
    </lineage>
</organism>
<name>A0A5M8PU89_9LECA</name>
<dbReference type="Pfam" id="PF13668">
    <property type="entry name" value="Ferritin_2"/>
    <property type="match status" value="1"/>
</dbReference>
<protein>
    <recommendedName>
        <fullName evidence="4">Protein rds1</fullName>
    </recommendedName>
</protein>
<dbReference type="PANTHER" id="PTHR38705:SF1">
    <property type="entry name" value="PROTEIN RDS1"/>
    <property type="match status" value="1"/>
</dbReference>
<reference evidence="2 3" key="1">
    <citation type="submission" date="2019-09" db="EMBL/GenBank/DDBJ databases">
        <title>The hologenome of the rock-dwelling lichen Lasallia pustulata.</title>
        <authorList>
            <person name="Greshake Tzovaras B."/>
            <person name="Segers F."/>
            <person name="Bicker A."/>
            <person name="Dal Grande F."/>
            <person name="Otte J."/>
            <person name="Hankeln T."/>
            <person name="Schmitt I."/>
            <person name="Ebersberger I."/>
        </authorList>
    </citation>
    <scope>NUCLEOTIDE SEQUENCE [LARGE SCALE GENOMIC DNA]</scope>
    <source>
        <strain evidence="2">A1-1</strain>
    </source>
</reference>
<sequence>MASFPSSHFAANYHVCDLSFASPISSFLTSVARPPGPVKCSPTIGWHQTRLLHQDHKSPCYRMQKSPRECQIGSTTCATLPKVLVRSTVELENHEITSARAFAYGAELGKLGLSILATYFCGQVIASAALALAPFAFALPQVTVSEDPIPATAVPPPGPPPPVKSSSVNITSHGPYTGPPPTTTGALSTVVLAATIPALPPNPTATTYPSDGQLHNPEPAPYTPAGGLGTNGTLPIYNVKSDFDYESIAVALYQEWIELDLFHDGLARFSVADFEAAGLTASDRFLIEFMADQEVGHATLLSNILGAEAPVQCTYNYPYTTVREFIDFCQKLTRFGESGVYGFINHLDSREAAQLLLQSISTEARQQVIFRQFDGLFPMPVWFETGVPQSWAWTLLAPFISSCPANQTRLAWQNFPQLTVVNQPDPARVNANMTKNYEIVGKTGSAPLNETAIPKSDTCLNSGIVGEDCSPAITQNRSIPLSFPGREVFFEWEDPGKPVGPNLSYVTAKGSVADAPRFVAWVTQLNLTYSPLTLTGPNTGSTFQPNVSTFAGDPAINGTMFVAITSTDIFLTPFNLSMINPFVFAGPSLYQAG</sequence>
<feature type="compositionally biased region" description="Pro residues" evidence="1">
    <location>
        <begin position="153"/>
        <end position="163"/>
    </location>
</feature>
<dbReference type="PANTHER" id="PTHR38705">
    <property type="entry name" value="PROTEIN RDS1"/>
    <property type="match status" value="1"/>
</dbReference>
<evidence type="ECO:0000313" key="2">
    <source>
        <dbReference type="EMBL" id="KAA6412607.1"/>
    </source>
</evidence>